<evidence type="ECO:0000256" key="4">
    <source>
        <dbReference type="ARBA" id="ARBA00022898"/>
    </source>
</evidence>
<evidence type="ECO:0000256" key="8">
    <source>
        <dbReference type="SAM" id="MobiDB-lite"/>
    </source>
</evidence>
<keyword evidence="5 7" id="KW-0456">Lyase</keyword>
<dbReference type="InterPro" id="IPR015422">
    <property type="entry name" value="PyrdxlP-dep_Trfase_small"/>
</dbReference>
<evidence type="ECO:0000313" key="9">
    <source>
        <dbReference type="EMBL" id="KAB5593299.1"/>
    </source>
</evidence>
<dbReference type="InterPro" id="IPR015424">
    <property type="entry name" value="PyrdxlP-dep_Trfase"/>
</dbReference>
<evidence type="ECO:0000313" key="10">
    <source>
        <dbReference type="Proteomes" id="UP000383932"/>
    </source>
</evidence>
<protein>
    <submittedName>
        <fullName evidence="9">Aromatic-L-amino-acid decarboxylase</fullName>
    </submittedName>
</protein>
<dbReference type="OrthoDB" id="639767at2759"/>
<dbReference type="Proteomes" id="UP000383932">
    <property type="component" value="Unassembled WGS sequence"/>
</dbReference>
<reference evidence="9 10" key="1">
    <citation type="journal article" date="2019" name="Fungal Biol. Biotechnol.">
        <title>Draft genome sequence of fastidious pathogen Ceratobasidium theobromae, which causes vascular-streak dieback in Theobroma cacao.</title>
        <authorList>
            <person name="Ali S.S."/>
            <person name="Asman A."/>
            <person name="Shao J."/>
            <person name="Firmansyah A.P."/>
            <person name="Susilo A.W."/>
            <person name="Rosmana A."/>
            <person name="McMahon P."/>
            <person name="Junaid M."/>
            <person name="Guest D."/>
            <person name="Kheng T.Y."/>
            <person name="Meinhardt L.W."/>
            <person name="Bailey B.A."/>
        </authorList>
    </citation>
    <scope>NUCLEOTIDE SEQUENCE [LARGE SCALE GENOMIC DNA]</scope>
    <source>
        <strain evidence="9 10">CT2</strain>
    </source>
</reference>
<dbReference type="InterPro" id="IPR010977">
    <property type="entry name" value="Aromatic_deC"/>
</dbReference>
<dbReference type="GO" id="GO:0006520">
    <property type="term" value="P:amino acid metabolic process"/>
    <property type="evidence" value="ECO:0007669"/>
    <property type="project" value="InterPro"/>
</dbReference>
<proteinExistence type="inferred from homology"/>
<dbReference type="PANTHER" id="PTHR11999:SF70">
    <property type="entry name" value="MIP05841P"/>
    <property type="match status" value="1"/>
</dbReference>
<dbReference type="InterPro" id="IPR021115">
    <property type="entry name" value="Pyridoxal-P_BS"/>
</dbReference>
<dbReference type="EMBL" id="SSOP01000040">
    <property type="protein sequence ID" value="KAB5593299.1"/>
    <property type="molecule type" value="Genomic_DNA"/>
</dbReference>
<evidence type="ECO:0000256" key="6">
    <source>
        <dbReference type="PIRSR" id="PIRSR602129-50"/>
    </source>
</evidence>
<dbReference type="PRINTS" id="PR00800">
    <property type="entry name" value="YHDCRBOXLASE"/>
</dbReference>
<dbReference type="Pfam" id="PF00282">
    <property type="entry name" value="Pyridoxal_deC"/>
    <property type="match status" value="1"/>
</dbReference>
<dbReference type="GO" id="GO:0019752">
    <property type="term" value="P:carboxylic acid metabolic process"/>
    <property type="evidence" value="ECO:0007669"/>
    <property type="project" value="InterPro"/>
</dbReference>
<dbReference type="GO" id="GO:0030170">
    <property type="term" value="F:pyridoxal phosphate binding"/>
    <property type="evidence" value="ECO:0007669"/>
    <property type="project" value="InterPro"/>
</dbReference>
<sequence length="534" mass="59236">MNVEEFRRAAYTAIDLICDYQESLEQLPVVAQVEPGYLGKLLPKEAPTKGEPFDDIARDYQQYIMPGMTHWQHPSFFGYFPVANTFESVLADLLSGSITNPGFNWACSPACTELETIVMDWAAKLFGLDPRFYIESGVGGGVLLTTASDSALTAVVAARSRYTRAHPDVPLDQLIIYGTSQTHSLGAKAALILGLQFRAIEVYPEDNYALRGRILVKALENDRKAGKHPFVIIGTIGTTSSGAIDNIQEIGQALSDYSDIWLHIDAAWAGVALACPEFREMAQLEGINNYAHSFCTNFHKWGLVNFDCSTLWVRERTLLTDSLDVTPEYLRTKHADSGTVIDYRNWHLALGRRFRSLKVWFVLRSFGIEGFQTHIRKGVELAKYFESLVKQSSLFEIVTPRSFGLVVFRLILPSALPTPVVGTPSNGHGTISQETDLTTGASPDTTTTSQIRLAMPSTQSKQSMAHSKANLINRAFYARVSAQKSILLTQTDLAGTFCIRMAIGATRTEEKHVHDAFDLLVEEAQATLKKWKPE</sequence>
<dbReference type="InterPro" id="IPR015421">
    <property type="entry name" value="PyrdxlP-dep_Trfase_major"/>
</dbReference>
<dbReference type="AlphaFoldDB" id="A0A5N5QNS3"/>
<dbReference type="SUPFAM" id="SSF53383">
    <property type="entry name" value="PLP-dependent transferases"/>
    <property type="match status" value="1"/>
</dbReference>
<gene>
    <name evidence="9" type="ORF">CTheo_3217</name>
</gene>
<comment type="similarity">
    <text evidence="2 7">Belongs to the group II decarboxylase family.</text>
</comment>
<dbReference type="Gene3D" id="3.40.640.10">
    <property type="entry name" value="Type I PLP-dependent aspartate aminotransferase-like (Major domain)"/>
    <property type="match status" value="1"/>
</dbReference>
<evidence type="ECO:0000256" key="1">
    <source>
        <dbReference type="ARBA" id="ARBA00001933"/>
    </source>
</evidence>
<keyword evidence="4 6" id="KW-0663">Pyridoxal phosphate</keyword>
<dbReference type="PANTHER" id="PTHR11999">
    <property type="entry name" value="GROUP II PYRIDOXAL-5-PHOSPHATE DECARBOXYLASE"/>
    <property type="match status" value="1"/>
</dbReference>
<organism evidence="9 10">
    <name type="scientific">Ceratobasidium theobromae</name>
    <dbReference type="NCBI Taxonomy" id="1582974"/>
    <lineage>
        <taxon>Eukaryota</taxon>
        <taxon>Fungi</taxon>
        <taxon>Dikarya</taxon>
        <taxon>Basidiomycota</taxon>
        <taxon>Agaricomycotina</taxon>
        <taxon>Agaricomycetes</taxon>
        <taxon>Cantharellales</taxon>
        <taxon>Ceratobasidiaceae</taxon>
        <taxon>Ceratobasidium</taxon>
    </lineage>
</organism>
<dbReference type="GO" id="GO:0005737">
    <property type="term" value="C:cytoplasm"/>
    <property type="evidence" value="ECO:0007669"/>
    <property type="project" value="TreeGrafter"/>
</dbReference>
<keyword evidence="3" id="KW-0210">Decarboxylase</keyword>
<name>A0A5N5QNS3_9AGAM</name>
<evidence type="ECO:0000256" key="2">
    <source>
        <dbReference type="ARBA" id="ARBA00009533"/>
    </source>
</evidence>
<evidence type="ECO:0000256" key="5">
    <source>
        <dbReference type="ARBA" id="ARBA00023239"/>
    </source>
</evidence>
<dbReference type="Gene3D" id="3.90.1150.10">
    <property type="entry name" value="Aspartate Aminotransferase, domain 1"/>
    <property type="match status" value="2"/>
</dbReference>
<dbReference type="Gene3D" id="1.20.1340.10">
    <property type="entry name" value="dopa decarboxylase, N-terminal domain"/>
    <property type="match status" value="1"/>
</dbReference>
<dbReference type="PROSITE" id="PS00392">
    <property type="entry name" value="DDC_GAD_HDC_YDC"/>
    <property type="match status" value="1"/>
</dbReference>
<dbReference type="InterPro" id="IPR002129">
    <property type="entry name" value="PyrdxlP-dep_de-COase"/>
</dbReference>
<feature type="modified residue" description="N6-(pyridoxal phosphate)lysine" evidence="6">
    <location>
        <position position="300"/>
    </location>
</feature>
<feature type="region of interest" description="Disordered" evidence="8">
    <location>
        <begin position="423"/>
        <end position="446"/>
    </location>
</feature>
<dbReference type="GO" id="GO:0016831">
    <property type="term" value="F:carboxy-lyase activity"/>
    <property type="evidence" value="ECO:0007669"/>
    <property type="project" value="UniProtKB-KW"/>
</dbReference>
<keyword evidence="10" id="KW-1185">Reference proteome</keyword>
<comment type="caution">
    <text evidence="9">The sequence shown here is derived from an EMBL/GenBank/DDBJ whole genome shotgun (WGS) entry which is preliminary data.</text>
</comment>
<accession>A0A5N5QNS3</accession>
<feature type="compositionally biased region" description="Low complexity" evidence="8">
    <location>
        <begin position="435"/>
        <end position="446"/>
    </location>
</feature>
<evidence type="ECO:0000256" key="3">
    <source>
        <dbReference type="ARBA" id="ARBA00022793"/>
    </source>
</evidence>
<feature type="compositionally biased region" description="Polar residues" evidence="8">
    <location>
        <begin position="423"/>
        <end position="434"/>
    </location>
</feature>
<comment type="cofactor">
    <cofactor evidence="1 6 7">
        <name>pyridoxal 5'-phosphate</name>
        <dbReference type="ChEBI" id="CHEBI:597326"/>
    </cofactor>
</comment>
<evidence type="ECO:0000256" key="7">
    <source>
        <dbReference type="RuleBase" id="RU000382"/>
    </source>
</evidence>